<proteinExistence type="predicted"/>
<accession>A0AC34G0S5</accession>
<organism evidence="1 2">
    <name type="scientific">Panagrolaimus sp. ES5</name>
    <dbReference type="NCBI Taxonomy" id="591445"/>
    <lineage>
        <taxon>Eukaryota</taxon>
        <taxon>Metazoa</taxon>
        <taxon>Ecdysozoa</taxon>
        <taxon>Nematoda</taxon>
        <taxon>Chromadorea</taxon>
        <taxon>Rhabditida</taxon>
        <taxon>Tylenchina</taxon>
        <taxon>Panagrolaimomorpha</taxon>
        <taxon>Panagrolaimoidea</taxon>
        <taxon>Panagrolaimidae</taxon>
        <taxon>Panagrolaimus</taxon>
    </lineage>
</organism>
<evidence type="ECO:0000313" key="2">
    <source>
        <dbReference type="WBParaSite" id="ES5_v2.g23187.t1"/>
    </source>
</evidence>
<protein>
    <submittedName>
        <fullName evidence="2">Uncharacterized protein</fullName>
    </submittedName>
</protein>
<name>A0AC34G0S5_9BILA</name>
<sequence>MDFYHDDGEQNAEKVQAAEKENDQKACGHHCQNNVEELTIKLRCYFKSQLTCGLEELTSKDVEPIASDKPSKLPFKICNIFGCVHEENLKFVILTDSIQFQAAEIELVAKEYMALDFILSRMSKIPSLLSITEYSADKLSVLRTLNDASLEHWAFNQEHLNNSDPTYIAVMKMDTATLTFTVTKINGCLKKDEFKFPPHLRPICYELAAQDEHFLSFKDTATLTFTVTKIIGCLKKDKFKFHVFTTEGRYEVADIKAVAKQNLDIVLSYFLPRIQRVKNTCQHSKVDRDTQADEYNEKAAGKYCDYDAGAGYEDGGKAPDDFEGGGKNANDFEDNDGEDSNFALHDDFNHDDGEQNAEKVQAAEKENDQKACGHHCQNDVEELTIKLRCYFKIQLTCGLEELTSKDVEPIASDKPSKLPFKICNIFGCVHEENLKFVILTDSIQFQAAEIELVAKEYPDMALDFILSRMSKIPSLLSITEYSADKLSVLRTVSGLASF</sequence>
<reference evidence="2" key="1">
    <citation type="submission" date="2022-11" db="UniProtKB">
        <authorList>
            <consortium name="WormBaseParasite"/>
        </authorList>
    </citation>
    <scope>IDENTIFICATION</scope>
</reference>
<dbReference type="WBParaSite" id="ES5_v2.g23187.t1">
    <property type="protein sequence ID" value="ES5_v2.g23187.t1"/>
    <property type="gene ID" value="ES5_v2.g23187"/>
</dbReference>
<dbReference type="Proteomes" id="UP000887579">
    <property type="component" value="Unplaced"/>
</dbReference>
<evidence type="ECO:0000313" key="1">
    <source>
        <dbReference type="Proteomes" id="UP000887579"/>
    </source>
</evidence>